<protein>
    <submittedName>
        <fullName evidence="1">Uncharacterized protein</fullName>
    </submittedName>
</protein>
<proteinExistence type="predicted"/>
<keyword evidence="2" id="KW-1185">Reference proteome</keyword>
<dbReference type="AlphaFoldDB" id="A0A345YJI4"/>
<keyword evidence="1" id="KW-0614">Plasmid</keyword>
<sequence>MDLFRVELVAEGIDVTASDSSEAERHANSDAREFMGQWMFEQEDASPVDPGTDLTEEQDDIEVEVTCVEEEEGDDERNWTFEAKFTLVVEAANPVDAIEEAKQIINR</sequence>
<organism evidence="1 2">
    <name type="scientific">Erythrobacter aureus</name>
    <dbReference type="NCBI Taxonomy" id="2182384"/>
    <lineage>
        <taxon>Bacteria</taxon>
        <taxon>Pseudomonadati</taxon>
        <taxon>Pseudomonadota</taxon>
        <taxon>Alphaproteobacteria</taxon>
        <taxon>Sphingomonadales</taxon>
        <taxon>Erythrobacteraceae</taxon>
        <taxon>Erythrobacter/Porphyrobacter group</taxon>
        <taxon>Erythrobacter</taxon>
    </lineage>
</organism>
<dbReference type="KEGG" id="err:DVR09_16670"/>
<dbReference type="EMBL" id="CP031358">
    <property type="protein sequence ID" value="AXK44086.1"/>
    <property type="molecule type" value="Genomic_DNA"/>
</dbReference>
<name>A0A345YJI4_9SPHN</name>
<dbReference type="RefSeq" id="WP_115418399.1">
    <property type="nucleotide sequence ID" value="NZ_CP031358.1"/>
</dbReference>
<reference evidence="1 2" key="1">
    <citation type="submission" date="2018-07" db="EMBL/GenBank/DDBJ databases">
        <title>Genome sequence of Erythrobacter strain YH-07, an antagonistic bacterium isolated from Yellow Sea.</title>
        <authorList>
            <person name="Tang T."/>
            <person name="Liu Q."/>
            <person name="Sun X."/>
        </authorList>
    </citation>
    <scope>NUCLEOTIDE SEQUENCE [LARGE SCALE GENOMIC DNA]</scope>
    <source>
        <strain evidence="1 2">YH-07</strain>
        <plasmid evidence="1 2">unnamed</plasmid>
    </source>
</reference>
<dbReference type="Proteomes" id="UP000254508">
    <property type="component" value="Plasmid unnamed"/>
</dbReference>
<geneLocation type="plasmid" evidence="1 2">
    <name>unnamed</name>
</geneLocation>
<accession>A0A345YJI4</accession>
<evidence type="ECO:0000313" key="2">
    <source>
        <dbReference type="Proteomes" id="UP000254508"/>
    </source>
</evidence>
<evidence type="ECO:0000313" key="1">
    <source>
        <dbReference type="EMBL" id="AXK44086.1"/>
    </source>
</evidence>
<gene>
    <name evidence="1" type="ORF">DVR09_16670</name>
</gene>